<dbReference type="AlphaFoldDB" id="A0A173SYE5"/>
<dbReference type="RefSeq" id="WP_055195780.1">
    <property type="nucleotide sequence ID" value="NZ_CP143947.1"/>
</dbReference>
<evidence type="ECO:0000313" key="2">
    <source>
        <dbReference type="Proteomes" id="UP000095673"/>
    </source>
</evidence>
<dbReference type="InterPro" id="IPR025468">
    <property type="entry name" value="TTRAP"/>
</dbReference>
<evidence type="ECO:0000313" key="1">
    <source>
        <dbReference type="EMBL" id="CUM95714.1"/>
    </source>
</evidence>
<proteinExistence type="predicted"/>
<dbReference type="EMBL" id="CYXM01000005">
    <property type="protein sequence ID" value="CUM95714.1"/>
    <property type="molecule type" value="Genomic_DNA"/>
</dbReference>
<protein>
    <recommendedName>
        <fullName evidence="3">Tranposon-transfer assisting protein</fullName>
    </recommendedName>
</protein>
<dbReference type="Pfam" id="PF14203">
    <property type="entry name" value="TTRAP"/>
    <property type="match status" value="1"/>
</dbReference>
<reference evidence="1 2" key="1">
    <citation type="submission" date="2015-09" db="EMBL/GenBank/DDBJ databases">
        <authorList>
            <consortium name="Pathogen Informatics"/>
        </authorList>
    </citation>
    <scope>NUCLEOTIDE SEQUENCE [LARGE SCALE GENOMIC DNA]</scope>
    <source>
        <strain evidence="1 2">2789STDY5834968</strain>
    </source>
</reference>
<name>A0A173SYE5_9FIRM</name>
<dbReference type="InterPro" id="IPR041965">
    <property type="entry name" value="TTRAP_sf"/>
</dbReference>
<dbReference type="Proteomes" id="UP000095673">
    <property type="component" value="Unassembled WGS sequence"/>
</dbReference>
<sequence>MKNEFTVEESNLISIYTEEGTASGLGSRAKVIKSISDAMEHLEDDEMMELSLRVIVKLIDLTDQEFAELEFIVAE</sequence>
<dbReference type="Gene3D" id="1.10.10.1850">
    <property type="entry name" value="Sporulation protein-like"/>
    <property type="match status" value="1"/>
</dbReference>
<organism evidence="1 2">
    <name type="scientific">Agathobacter rectalis</name>
    <dbReference type="NCBI Taxonomy" id="39491"/>
    <lineage>
        <taxon>Bacteria</taxon>
        <taxon>Bacillati</taxon>
        <taxon>Bacillota</taxon>
        <taxon>Clostridia</taxon>
        <taxon>Lachnospirales</taxon>
        <taxon>Lachnospiraceae</taxon>
        <taxon>Agathobacter</taxon>
    </lineage>
</organism>
<gene>
    <name evidence="1" type="ORF">ERS852580_01317</name>
</gene>
<evidence type="ECO:0008006" key="3">
    <source>
        <dbReference type="Google" id="ProtNLM"/>
    </source>
</evidence>
<dbReference type="OrthoDB" id="9812392at2"/>
<accession>A0A173SYE5</accession>